<feature type="compositionally biased region" description="Basic and acidic residues" evidence="1">
    <location>
        <begin position="36"/>
        <end position="47"/>
    </location>
</feature>
<dbReference type="EMBL" id="JANEYF010003732">
    <property type="protein sequence ID" value="KAJ8934412.1"/>
    <property type="molecule type" value="Genomic_DNA"/>
</dbReference>
<protein>
    <submittedName>
        <fullName evidence="2">Uncharacterized protein</fullName>
    </submittedName>
</protein>
<comment type="caution">
    <text evidence="2">The sequence shown here is derived from an EMBL/GenBank/DDBJ whole genome shotgun (WGS) entry which is preliminary data.</text>
</comment>
<evidence type="ECO:0000313" key="3">
    <source>
        <dbReference type="Proteomes" id="UP001162156"/>
    </source>
</evidence>
<accession>A0AAV8X6J7</accession>
<gene>
    <name evidence="2" type="ORF">NQ314_013453</name>
</gene>
<organism evidence="2 3">
    <name type="scientific">Rhamnusium bicolor</name>
    <dbReference type="NCBI Taxonomy" id="1586634"/>
    <lineage>
        <taxon>Eukaryota</taxon>
        <taxon>Metazoa</taxon>
        <taxon>Ecdysozoa</taxon>
        <taxon>Arthropoda</taxon>
        <taxon>Hexapoda</taxon>
        <taxon>Insecta</taxon>
        <taxon>Pterygota</taxon>
        <taxon>Neoptera</taxon>
        <taxon>Endopterygota</taxon>
        <taxon>Coleoptera</taxon>
        <taxon>Polyphaga</taxon>
        <taxon>Cucujiformia</taxon>
        <taxon>Chrysomeloidea</taxon>
        <taxon>Cerambycidae</taxon>
        <taxon>Lepturinae</taxon>
        <taxon>Rhagiini</taxon>
        <taxon>Rhamnusium</taxon>
    </lineage>
</organism>
<reference evidence="2" key="1">
    <citation type="journal article" date="2023" name="Insect Mol. Biol.">
        <title>Genome sequencing provides insights into the evolution of gene families encoding plant cell wall-degrading enzymes in longhorned beetles.</title>
        <authorList>
            <person name="Shin N.R."/>
            <person name="Okamura Y."/>
            <person name="Kirsch R."/>
            <person name="Pauchet Y."/>
        </authorList>
    </citation>
    <scope>NUCLEOTIDE SEQUENCE</scope>
    <source>
        <strain evidence="2">RBIC_L_NR</strain>
    </source>
</reference>
<name>A0AAV8X6J7_9CUCU</name>
<proteinExistence type="predicted"/>
<keyword evidence="3" id="KW-1185">Reference proteome</keyword>
<feature type="compositionally biased region" description="Basic and acidic residues" evidence="1">
    <location>
        <begin position="95"/>
        <end position="113"/>
    </location>
</feature>
<dbReference type="Proteomes" id="UP001162156">
    <property type="component" value="Unassembled WGS sequence"/>
</dbReference>
<dbReference type="AlphaFoldDB" id="A0AAV8X6J7"/>
<sequence length="140" mass="16252">MILEISPRSEKTTDSGKQKYHSESDLRLVSSQTRRNSSESRTKERLKSQSQTDLTKIKAASNRSNNKKQRRSSRYMEWYNKSKDEKLKVKSTKSQKSDKTPKETTNDETKPVEIKPVGSSRVLMDTESSTRKKLIRIKIQ</sequence>
<feature type="compositionally biased region" description="Basic and acidic residues" evidence="1">
    <location>
        <begin position="7"/>
        <end position="26"/>
    </location>
</feature>
<feature type="region of interest" description="Disordered" evidence="1">
    <location>
        <begin position="1"/>
        <end position="119"/>
    </location>
</feature>
<evidence type="ECO:0000256" key="1">
    <source>
        <dbReference type="SAM" id="MobiDB-lite"/>
    </source>
</evidence>
<evidence type="ECO:0000313" key="2">
    <source>
        <dbReference type="EMBL" id="KAJ8934412.1"/>
    </source>
</evidence>